<dbReference type="AlphaFoldDB" id="A0A7Y7PS26"/>
<name>A0A7Y7PS26_9BACT</name>
<comment type="caution">
    <text evidence="2">The sequence shown here is derived from an EMBL/GenBank/DDBJ whole genome shotgun (WGS) entry which is preliminary data.</text>
</comment>
<dbReference type="Proteomes" id="UP000565521">
    <property type="component" value="Unassembled WGS sequence"/>
</dbReference>
<organism evidence="2 3">
    <name type="scientific">Hymenobacter lapidiphilus</name>
    <dbReference type="NCBI Taxonomy" id="2608003"/>
    <lineage>
        <taxon>Bacteria</taxon>
        <taxon>Pseudomonadati</taxon>
        <taxon>Bacteroidota</taxon>
        <taxon>Cytophagia</taxon>
        <taxon>Cytophagales</taxon>
        <taxon>Hymenobacteraceae</taxon>
        <taxon>Hymenobacter</taxon>
    </lineage>
</organism>
<keyword evidence="1" id="KW-1133">Transmembrane helix</keyword>
<evidence type="ECO:0000313" key="3">
    <source>
        <dbReference type="Proteomes" id="UP000565521"/>
    </source>
</evidence>
<dbReference type="RefSeq" id="WP_176909733.1">
    <property type="nucleotide sequence ID" value="NZ_JABKAU010000039.1"/>
</dbReference>
<keyword evidence="3" id="KW-1185">Reference proteome</keyword>
<accession>A0A7Y7PS26</accession>
<evidence type="ECO:0000313" key="2">
    <source>
        <dbReference type="EMBL" id="NVO32870.1"/>
    </source>
</evidence>
<protein>
    <submittedName>
        <fullName evidence="2">Uncharacterized protein</fullName>
    </submittedName>
</protein>
<proteinExistence type="predicted"/>
<dbReference type="EMBL" id="JABKAU010000039">
    <property type="protein sequence ID" value="NVO32870.1"/>
    <property type="molecule type" value="Genomic_DNA"/>
</dbReference>
<gene>
    <name evidence="2" type="ORF">HW554_16765</name>
</gene>
<feature type="transmembrane region" description="Helical" evidence="1">
    <location>
        <begin position="12"/>
        <end position="29"/>
    </location>
</feature>
<reference evidence="2 3" key="1">
    <citation type="submission" date="2020-05" db="EMBL/GenBank/DDBJ databases">
        <title>Hymenobacter terrestris sp. nov. and Hymenobacter lapidiphilus sp. nov., isolated from regoliths in Antarctica.</title>
        <authorList>
            <person name="Sedlacek I."/>
            <person name="Pantucek R."/>
            <person name="Zeman M."/>
            <person name="Holochova P."/>
            <person name="Kralova S."/>
            <person name="Stankova E."/>
            <person name="Sedo O."/>
            <person name="Micenkova L."/>
            <person name="Svec P."/>
            <person name="Gupta V."/>
            <person name="Sood U."/>
            <person name="Korpole U.S."/>
            <person name="Lal R."/>
        </authorList>
    </citation>
    <scope>NUCLEOTIDE SEQUENCE [LARGE SCALE GENOMIC DNA]</scope>
    <source>
        <strain evidence="2 3">P5342</strain>
    </source>
</reference>
<keyword evidence="1" id="KW-0812">Transmembrane</keyword>
<keyword evidence="1" id="KW-0472">Membrane</keyword>
<evidence type="ECO:0000256" key="1">
    <source>
        <dbReference type="SAM" id="Phobius"/>
    </source>
</evidence>
<sequence length="144" mass="16609">MHHVIASKLKVYAWLIAVVFALGLVDTFFNEDEEVEREYTVIKAFVRNNDTLTAKYGPPRSFSSASHDQRMDSASYSFAVDYAKKRVHFKCRIFRPGKHPLQIRSLSEFKSNWEVIKEKFFSKEQLSQSAEPATGVRMGARQTK</sequence>